<dbReference type="Gene3D" id="3.30.200.20">
    <property type="entry name" value="Phosphorylase Kinase, domain 1"/>
    <property type="match status" value="1"/>
</dbReference>
<evidence type="ECO:0000313" key="3">
    <source>
        <dbReference type="Proteomes" id="UP001370758"/>
    </source>
</evidence>
<dbReference type="SMART" id="SM00220">
    <property type="entry name" value="S_TKc"/>
    <property type="match status" value="1"/>
</dbReference>
<dbReference type="Proteomes" id="UP001370758">
    <property type="component" value="Unassembled WGS sequence"/>
</dbReference>
<dbReference type="Gene3D" id="1.10.510.10">
    <property type="entry name" value="Transferase(Phosphotransferase) domain 1"/>
    <property type="match status" value="1"/>
</dbReference>
<gene>
    <name evidence="2" type="ORF">TWF481_002853</name>
</gene>
<feature type="domain" description="Protein kinase" evidence="1">
    <location>
        <begin position="1"/>
        <end position="278"/>
    </location>
</feature>
<dbReference type="EMBL" id="JAVHJL010000012">
    <property type="protein sequence ID" value="KAK6495807.1"/>
    <property type="molecule type" value="Genomic_DNA"/>
</dbReference>
<dbReference type="GO" id="GO:0005524">
    <property type="term" value="F:ATP binding"/>
    <property type="evidence" value="ECO:0007669"/>
    <property type="project" value="InterPro"/>
</dbReference>
<dbReference type="PANTHER" id="PTHR48015:SF16">
    <property type="entry name" value="SERINE_THREONINE-PROTEIN KINASE SULU"/>
    <property type="match status" value="1"/>
</dbReference>
<dbReference type="InterPro" id="IPR011009">
    <property type="entry name" value="Kinase-like_dom_sf"/>
</dbReference>
<accession>A0AAV9VRF7</accession>
<dbReference type="GO" id="GO:0005737">
    <property type="term" value="C:cytoplasm"/>
    <property type="evidence" value="ECO:0007669"/>
    <property type="project" value="TreeGrafter"/>
</dbReference>
<dbReference type="Pfam" id="PF00069">
    <property type="entry name" value="Pkinase"/>
    <property type="match status" value="1"/>
</dbReference>
<dbReference type="GO" id="GO:0004674">
    <property type="term" value="F:protein serine/threonine kinase activity"/>
    <property type="evidence" value="ECO:0007669"/>
    <property type="project" value="TreeGrafter"/>
</dbReference>
<dbReference type="AlphaFoldDB" id="A0AAV9VRF7"/>
<sequence length="278" mass="31105">MAASNRHIRPCTQWPTTWIASGENVRSRPLVNPEPIIDEAEEEASATEIVAAMDDTASRRKQPVHVIKEQRFVGIACLNVEECDEKLILKLLRNHHENTTTLAEVFSDQTNFYLIVEVLDISLAEIISSAVSVEEPQAAFIYGEIVKSLNFLSHIGVEHTAVQARNILLDQYGHVKLGGIQHCRLGSGQSFSGVGRLAFHMLDRLEPTSSSIRAADLQRSGWSGDVKQFITNSMWTSFVDIQQEPFLKQSGGPDSIIPLAVIATLSAKRQWLRWEYRK</sequence>
<dbReference type="SUPFAM" id="SSF56112">
    <property type="entry name" value="Protein kinase-like (PK-like)"/>
    <property type="match status" value="1"/>
</dbReference>
<dbReference type="PROSITE" id="PS50011">
    <property type="entry name" value="PROTEIN_KINASE_DOM"/>
    <property type="match status" value="1"/>
</dbReference>
<dbReference type="InterPro" id="IPR050285">
    <property type="entry name" value="STE20_Ser/Thr_kinase"/>
</dbReference>
<dbReference type="PANTHER" id="PTHR48015">
    <property type="entry name" value="SERINE/THREONINE-PROTEIN KINASE TAO"/>
    <property type="match status" value="1"/>
</dbReference>
<dbReference type="GO" id="GO:0043408">
    <property type="term" value="P:regulation of MAPK cascade"/>
    <property type="evidence" value="ECO:0007669"/>
    <property type="project" value="TreeGrafter"/>
</dbReference>
<comment type="caution">
    <text evidence="2">The sequence shown here is derived from an EMBL/GenBank/DDBJ whole genome shotgun (WGS) entry which is preliminary data.</text>
</comment>
<reference evidence="2 3" key="1">
    <citation type="submission" date="2023-08" db="EMBL/GenBank/DDBJ databases">
        <authorList>
            <person name="Palmer J.M."/>
        </authorList>
    </citation>
    <scope>NUCLEOTIDE SEQUENCE [LARGE SCALE GENOMIC DNA]</scope>
    <source>
        <strain evidence="2 3">TWF481</strain>
    </source>
</reference>
<dbReference type="GO" id="GO:0035556">
    <property type="term" value="P:intracellular signal transduction"/>
    <property type="evidence" value="ECO:0007669"/>
    <property type="project" value="TreeGrafter"/>
</dbReference>
<proteinExistence type="predicted"/>
<protein>
    <recommendedName>
        <fullName evidence="1">Protein kinase domain-containing protein</fullName>
    </recommendedName>
</protein>
<keyword evidence="3" id="KW-1185">Reference proteome</keyword>
<name>A0AAV9VRF7_9PEZI</name>
<organism evidence="2 3">
    <name type="scientific">Arthrobotrys musiformis</name>
    <dbReference type="NCBI Taxonomy" id="47236"/>
    <lineage>
        <taxon>Eukaryota</taxon>
        <taxon>Fungi</taxon>
        <taxon>Dikarya</taxon>
        <taxon>Ascomycota</taxon>
        <taxon>Pezizomycotina</taxon>
        <taxon>Orbiliomycetes</taxon>
        <taxon>Orbiliales</taxon>
        <taxon>Orbiliaceae</taxon>
        <taxon>Arthrobotrys</taxon>
    </lineage>
</organism>
<evidence type="ECO:0000313" key="2">
    <source>
        <dbReference type="EMBL" id="KAK6495807.1"/>
    </source>
</evidence>
<evidence type="ECO:0000259" key="1">
    <source>
        <dbReference type="PROSITE" id="PS50011"/>
    </source>
</evidence>
<dbReference type="InterPro" id="IPR000719">
    <property type="entry name" value="Prot_kinase_dom"/>
</dbReference>